<dbReference type="RefSeq" id="WP_039001874.1">
    <property type="nucleotide sequence ID" value="NZ_CP014327.1"/>
</dbReference>
<dbReference type="PANTHER" id="PTHR11240">
    <property type="entry name" value="RIBONUCLEASE T2"/>
    <property type="match status" value="1"/>
</dbReference>
<dbReference type="GO" id="GO:0006401">
    <property type="term" value="P:RNA catabolic process"/>
    <property type="evidence" value="ECO:0007669"/>
    <property type="project" value="UniProtKB-ARBA"/>
</dbReference>
<accession>A0A126UZ32</accession>
<proteinExistence type="inferred from homology"/>
<dbReference type="Gene3D" id="3.90.730.10">
    <property type="entry name" value="Ribonuclease T2-like"/>
    <property type="match status" value="1"/>
</dbReference>
<dbReference type="KEGG" id="hat:RC74_08585"/>
<dbReference type="GO" id="GO:0003723">
    <property type="term" value="F:RNA binding"/>
    <property type="evidence" value="ECO:0007669"/>
    <property type="project" value="InterPro"/>
</dbReference>
<dbReference type="Proteomes" id="UP000070371">
    <property type="component" value="Chromosome"/>
</dbReference>
<reference evidence="4 5" key="1">
    <citation type="submission" date="2016-02" db="EMBL/GenBank/DDBJ databases">
        <title>Complete genome sequence of Halocynthiibacter arcticus PAMC 20958t from arctic marine sediment.</title>
        <authorList>
            <person name="Lee Y.M."/>
            <person name="Baek K."/>
            <person name="Lee H.K."/>
            <person name="Shin S.C."/>
        </authorList>
    </citation>
    <scope>NUCLEOTIDE SEQUENCE [LARGE SCALE GENOMIC DNA]</scope>
    <source>
        <strain evidence="4">PAMC 20958</strain>
    </source>
</reference>
<dbReference type="PROSITE" id="PS00530">
    <property type="entry name" value="RNASE_T2_1"/>
    <property type="match status" value="1"/>
</dbReference>
<dbReference type="GO" id="GO:0033897">
    <property type="term" value="F:ribonuclease T2 activity"/>
    <property type="evidence" value="ECO:0007669"/>
    <property type="project" value="InterPro"/>
</dbReference>
<dbReference type="OrthoDB" id="4720638at2"/>
<sequence>MRLGFIGLLFAPFFAATAWADGERAGNFDYYVLALSWSPNWCALEGDRKNSEQCDADQDFGWVLHGLWPQNERGWPSNCTTSERNPSRSLTSNMVDIMGTTGVAWYQWKKHGKCAGLSGTDYFAAARRAFESVTKPPVLRKITDTLVVPPKVIEEAFLQSNPQLSHDQITITCKSNYIQEARICLTKSLEPRRCGPDVIRDCNAAKPLFAPIN</sequence>
<dbReference type="STRING" id="1579316.RC74_08585"/>
<comment type="similarity">
    <text evidence="1 2">Belongs to the RNase T2 family.</text>
</comment>
<dbReference type="AlphaFoldDB" id="A0A126UZ32"/>
<dbReference type="PANTHER" id="PTHR11240:SF22">
    <property type="entry name" value="RIBONUCLEASE T2"/>
    <property type="match status" value="1"/>
</dbReference>
<evidence type="ECO:0000256" key="1">
    <source>
        <dbReference type="ARBA" id="ARBA00007469"/>
    </source>
</evidence>
<dbReference type="CDD" id="cd01062">
    <property type="entry name" value="RNase_T2_prok"/>
    <property type="match status" value="1"/>
</dbReference>
<evidence type="ECO:0000313" key="5">
    <source>
        <dbReference type="Proteomes" id="UP000070371"/>
    </source>
</evidence>
<name>A0A126UZ32_9RHOB</name>
<gene>
    <name evidence="4" type="ORF">RC74_08585</name>
</gene>
<evidence type="ECO:0000256" key="2">
    <source>
        <dbReference type="RuleBase" id="RU004328"/>
    </source>
</evidence>
<dbReference type="InterPro" id="IPR036430">
    <property type="entry name" value="RNase_T2-like_sf"/>
</dbReference>
<evidence type="ECO:0000313" key="4">
    <source>
        <dbReference type="EMBL" id="AML51300.1"/>
    </source>
</evidence>
<evidence type="ECO:0000256" key="3">
    <source>
        <dbReference type="SAM" id="SignalP"/>
    </source>
</evidence>
<dbReference type="InterPro" id="IPR001568">
    <property type="entry name" value="RNase_T2-like"/>
</dbReference>
<dbReference type="EMBL" id="CP014327">
    <property type="protein sequence ID" value="AML51300.1"/>
    <property type="molecule type" value="Genomic_DNA"/>
</dbReference>
<keyword evidence="5" id="KW-1185">Reference proteome</keyword>
<dbReference type="InterPro" id="IPR018188">
    <property type="entry name" value="RNase_T2_His_AS_1"/>
</dbReference>
<dbReference type="SUPFAM" id="SSF55895">
    <property type="entry name" value="Ribonuclease Rh-like"/>
    <property type="match status" value="1"/>
</dbReference>
<dbReference type="Pfam" id="PF00445">
    <property type="entry name" value="Ribonuclease_T2"/>
    <property type="match status" value="1"/>
</dbReference>
<protein>
    <submittedName>
        <fullName evidence="4">Ribonuclease T</fullName>
    </submittedName>
</protein>
<organism evidence="4 5">
    <name type="scientific">Falsihalocynthiibacter arcticus</name>
    <dbReference type="NCBI Taxonomy" id="1579316"/>
    <lineage>
        <taxon>Bacteria</taxon>
        <taxon>Pseudomonadati</taxon>
        <taxon>Pseudomonadota</taxon>
        <taxon>Alphaproteobacteria</taxon>
        <taxon>Rhodobacterales</taxon>
        <taxon>Roseobacteraceae</taxon>
        <taxon>Falsihalocynthiibacter</taxon>
    </lineage>
</organism>
<dbReference type="InterPro" id="IPR039378">
    <property type="entry name" value="RNase_T2_prok"/>
</dbReference>
<feature type="chain" id="PRO_5007443172" evidence="3">
    <location>
        <begin position="21"/>
        <end position="213"/>
    </location>
</feature>
<feature type="signal peptide" evidence="3">
    <location>
        <begin position="1"/>
        <end position="20"/>
    </location>
</feature>
<keyword evidence="3" id="KW-0732">Signal</keyword>